<evidence type="ECO:0000256" key="2">
    <source>
        <dbReference type="SAM" id="SignalP"/>
    </source>
</evidence>
<dbReference type="RefSeq" id="WP_075002676.1">
    <property type="nucleotide sequence ID" value="NZ_FOGO01000014.1"/>
</dbReference>
<feature type="signal peptide" evidence="2">
    <location>
        <begin position="1"/>
        <end position="26"/>
    </location>
</feature>
<accession>A0A1H9W0W1</accession>
<name>A0A1H9W0W1_9ACTN</name>
<proteinExistence type="predicted"/>
<feature type="compositionally biased region" description="Low complexity" evidence="1">
    <location>
        <begin position="76"/>
        <end position="88"/>
    </location>
</feature>
<keyword evidence="4" id="KW-1185">Reference proteome</keyword>
<evidence type="ECO:0000256" key="1">
    <source>
        <dbReference type="SAM" id="MobiDB-lite"/>
    </source>
</evidence>
<keyword evidence="2" id="KW-0732">Signal</keyword>
<feature type="region of interest" description="Disordered" evidence="1">
    <location>
        <begin position="23"/>
        <end position="131"/>
    </location>
</feature>
<organism evidence="3 4">
    <name type="scientific">Streptomyces qinglanensis</name>
    <dbReference type="NCBI Taxonomy" id="943816"/>
    <lineage>
        <taxon>Bacteria</taxon>
        <taxon>Bacillati</taxon>
        <taxon>Actinomycetota</taxon>
        <taxon>Actinomycetes</taxon>
        <taxon>Kitasatosporales</taxon>
        <taxon>Streptomycetaceae</taxon>
        <taxon>Streptomyces</taxon>
    </lineage>
</organism>
<dbReference type="AlphaFoldDB" id="A0A1H9W0W1"/>
<feature type="compositionally biased region" description="Low complexity" evidence="1">
    <location>
        <begin position="51"/>
        <end position="62"/>
    </location>
</feature>
<sequence>MKRMRHLKLIAAVTLVLVALSGFSPARSSGGRGGSKSHSKSRSGHGGGGCSSKKSSSHSSSHYDNDYDNDYDSDDSYGTTTSGSSSSSRQDRARGSGTVTECAAAKGKKLKNRDEPGATVRVRNSGGSNGTFDVEVAFRDGNRQIVDTGSAIAVVRPGRSKTVQVPMDHPDQLSKVRDCEVTSVS</sequence>
<gene>
    <name evidence="3" type="ORF">SAMN05421870_114122</name>
</gene>
<feature type="compositionally biased region" description="Acidic residues" evidence="1">
    <location>
        <begin position="66"/>
        <end position="75"/>
    </location>
</feature>
<reference evidence="4" key="1">
    <citation type="submission" date="2016-10" db="EMBL/GenBank/DDBJ databases">
        <authorList>
            <person name="Varghese N."/>
            <person name="Submissions S."/>
        </authorList>
    </citation>
    <scope>NUCLEOTIDE SEQUENCE [LARGE SCALE GENOMIC DNA]</scope>
    <source>
        <strain evidence="4">CGMCC 4.6825</strain>
    </source>
</reference>
<dbReference type="OrthoDB" id="4333094at2"/>
<dbReference type="EMBL" id="FOGO01000014">
    <property type="protein sequence ID" value="SES27444.1"/>
    <property type="molecule type" value="Genomic_DNA"/>
</dbReference>
<evidence type="ECO:0008006" key="5">
    <source>
        <dbReference type="Google" id="ProtNLM"/>
    </source>
</evidence>
<feature type="chain" id="PRO_5038959088" description="Secreted protein" evidence="2">
    <location>
        <begin position="27"/>
        <end position="185"/>
    </location>
</feature>
<protein>
    <recommendedName>
        <fullName evidence="5">Secreted protein</fullName>
    </recommendedName>
</protein>
<evidence type="ECO:0000313" key="4">
    <source>
        <dbReference type="Proteomes" id="UP000182841"/>
    </source>
</evidence>
<evidence type="ECO:0000313" key="3">
    <source>
        <dbReference type="EMBL" id="SES27444.1"/>
    </source>
</evidence>
<dbReference type="Proteomes" id="UP000182841">
    <property type="component" value="Unassembled WGS sequence"/>
</dbReference>